<sequence>MIIKMALVLVRLFTIYYFMSILYYVPAMILNVTSDASISMHSLSVMWQFLICFLLFFFPRVVLIGLRFPKGETDAGDACNARVFQSAGVALIGLGFAMYGLQGLVNIQFLQWMTSEYNLGTSVLSPHEIASFWTSVFEVVGGILLIATSSGISGLITWLRELRPAVDAEREEKLDN</sequence>
<dbReference type="Proteomes" id="UP000049983">
    <property type="component" value="Unassembled WGS sequence"/>
</dbReference>
<keyword evidence="1" id="KW-1133">Transmembrane helix</keyword>
<protein>
    <submittedName>
        <fullName evidence="2">Uncharacterized protein</fullName>
    </submittedName>
</protein>
<dbReference type="STRING" id="311410.LA5095_05824"/>
<keyword evidence="1" id="KW-0472">Membrane</keyword>
<evidence type="ECO:0000256" key="1">
    <source>
        <dbReference type="SAM" id="Phobius"/>
    </source>
</evidence>
<name>A0A0M6ZLF6_9HYPH</name>
<feature type="transmembrane region" description="Helical" evidence="1">
    <location>
        <begin position="7"/>
        <end position="25"/>
    </location>
</feature>
<keyword evidence="1" id="KW-0812">Transmembrane</keyword>
<dbReference type="RefSeq" id="WP_144436205.1">
    <property type="nucleotide sequence ID" value="NZ_CXWA01000014.1"/>
</dbReference>
<gene>
    <name evidence="2" type="ORF">LA5096_06074</name>
</gene>
<feature type="transmembrane region" description="Helical" evidence="1">
    <location>
        <begin position="87"/>
        <end position="110"/>
    </location>
</feature>
<feature type="transmembrane region" description="Helical" evidence="1">
    <location>
        <begin position="130"/>
        <end position="156"/>
    </location>
</feature>
<dbReference type="EMBL" id="CXWC01000017">
    <property type="protein sequence ID" value="CTQ79207.1"/>
    <property type="molecule type" value="Genomic_DNA"/>
</dbReference>
<proteinExistence type="predicted"/>
<keyword evidence="3" id="KW-1185">Reference proteome</keyword>
<feature type="transmembrane region" description="Helical" evidence="1">
    <location>
        <begin position="45"/>
        <end position="66"/>
    </location>
</feature>
<dbReference type="GeneID" id="97673302"/>
<evidence type="ECO:0000313" key="3">
    <source>
        <dbReference type="Proteomes" id="UP000049983"/>
    </source>
</evidence>
<organism evidence="2 3">
    <name type="scientific">Roseibium album</name>
    <dbReference type="NCBI Taxonomy" id="311410"/>
    <lineage>
        <taxon>Bacteria</taxon>
        <taxon>Pseudomonadati</taxon>
        <taxon>Pseudomonadota</taxon>
        <taxon>Alphaproteobacteria</taxon>
        <taxon>Hyphomicrobiales</taxon>
        <taxon>Stappiaceae</taxon>
        <taxon>Roseibium</taxon>
    </lineage>
</organism>
<dbReference type="OrthoDB" id="9986521at2"/>
<reference evidence="3" key="1">
    <citation type="submission" date="2015-07" db="EMBL/GenBank/DDBJ databases">
        <authorList>
            <person name="Rodrigo-Torres Lidia"/>
            <person name="Arahal R.David."/>
        </authorList>
    </citation>
    <scope>NUCLEOTIDE SEQUENCE [LARGE SCALE GENOMIC DNA]</scope>
    <source>
        <strain evidence="3">CECT 5096</strain>
    </source>
</reference>
<dbReference type="AlphaFoldDB" id="A0A0M6ZLF6"/>
<evidence type="ECO:0000313" key="2">
    <source>
        <dbReference type="EMBL" id="CTQ79207.1"/>
    </source>
</evidence>
<accession>A0A0M6ZLF6</accession>